<gene>
    <name evidence="1" type="ORF">CWI81_00430</name>
</gene>
<reference evidence="1 2" key="1">
    <citation type="journal article" date="2011" name="Front. Microbiol.">
        <title>Genomic signatures of strain selection and enhancement in Bacillus atrophaeus var. globigii, a historical biowarfare simulant.</title>
        <authorList>
            <person name="Gibbons H.S."/>
            <person name="Broomall S.M."/>
            <person name="McNew L.A."/>
            <person name="Daligault H."/>
            <person name="Chapman C."/>
            <person name="Bruce D."/>
            <person name="Karavis M."/>
            <person name="Krepps M."/>
            <person name="McGregor P.A."/>
            <person name="Hong C."/>
            <person name="Park K.H."/>
            <person name="Akmal A."/>
            <person name="Feldman A."/>
            <person name="Lin J.S."/>
            <person name="Chang W.E."/>
            <person name="Higgs B.W."/>
            <person name="Demirev P."/>
            <person name="Lindquist J."/>
            <person name="Liem A."/>
            <person name="Fochler E."/>
            <person name="Read T.D."/>
            <person name="Tapia R."/>
            <person name="Johnson S."/>
            <person name="Bishop-Lilly K.A."/>
            <person name="Detter C."/>
            <person name="Han C."/>
            <person name="Sozhamannan S."/>
            <person name="Rosenzweig C.N."/>
            <person name="Skowronski E.W."/>
        </authorList>
    </citation>
    <scope>NUCLEOTIDE SEQUENCE [LARGE SCALE GENOMIC DNA]</scope>
    <source>
        <strain evidence="1 2">CL-SP19</strain>
    </source>
</reference>
<sequence length="139" mass="15719">MTVVRPHPAIVGLMVPFLEQLGIGVEQLTQLADLPLKVTAETEAVIISLSVTSPVQISVERVLQMVLYLNPNVRLIFSSELPLQKKQKNLRYLLSRYGRNSSILSVGGTEQSNSCLYIWANDLQDTERRQQLKQLLQCW</sequence>
<proteinExistence type="predicted"/>
<dbReference type="AlphaFoldDB" id="A0A432ZG83"/>
<accession>A0A432ZG83</accession>
<comment type="caution">
    <text evidence="1">The sequence shown here is derived from an EMBL/GenBank/DDBJ whole genome shotgun (WGS) entry which is preliminary data.</text>
</comment>
<organism evidence="1 2">
    <name type="scientific">Idiomarina seosinensis</name>
    <dbReference type="NCBI Taxonomy" id="281739"/>
    <lineage>
        <taxon>Bacteria</taxon>
        <taxon>Pseudomonadati</taxon>
        <taxon>Pseudomonadota</taxon>
        <taxon>Gammaproteobacteria</taxon>
        <taxon>Alteromonadales</taxon>
        <taxon>Idiomarinaceae</taxon>
        <taxon>Idiomarina</taxon>
    </lineage>
</organism>
<dbReference type="Proteomes" id="UP000287908">
    <property type="component" value="Unassembled WGS sequence"/>
</dbReference>
<evidence type="ECO:0000313" key="1">
    <source>
        <dbReference type="EMBL" id="RUO77007.1"/>
    </source>
</evidence>
<protein>
    <submittedName>
        <fullName evidence="1">Uncharacterized protein</fullName>
    </submittedName>
</protein>
<keyword evidence="2" id="KW-1185">Reference proteome</keyword>
<name>A0A432ZG83_9GAMM</name>
<evidence type="ECO:0000313" key="2">
    <source>
        <dbReference type="Proteomes" id="UP000287908"/>
    </source>
</evidence>
<dbReference type="EMBL" id="PIQF01000001">
    <property type="protein sequence ID" value="RUO77007.1"/>
    <property type="molecule type" value="Genomic_DNA"/>
</dbReference>